<evidence type="ECO:0000313" key="2">
    <source>
        <dbReference type="EMBL" id="BCU55275.1"/>
    </source>
</evidence>
<dbReference type="Proteomes" id="UP000682928">
    <property type="component" value="Chromosome"/>
</dbReference>
<dbReference type="InterPro" id="IPR010373">
    <property type="entry name" value="DUF968"/>
</dbReference>
<dbReference type="Pfam" id="PF06147">
    <property type="entry name" value="DUF968"/>
    <property type="match status" value="1"/>
</dbReference>
<accession>A0AA86M605</accession>
<dbReference type="SMART" id="SM00507">
    <property type="entry name" value="HNHc"/>
    <property type="match status" value="1"/>
</dbReference>
<name>A0AA86M605_9ENTR</name>
<reference evidence="2" key="1">
    <citation type="submission" date="2021-04" db="EMBL/GenBank/DDBJ databases">
        <title>Difference and commonality of drug resistance evolution in various bacteria. and drug sensitivity profiles.</title>
        <authorList>
            <person name="Maeda T."/>
            <person name="Shibai A."/>
            <person name="Kawada K."/>
            <person name="Kotani H."/>
            <person name="Tarusawa Y."/>
            <person name="Tanabe K."/>
            <person name="Furusawa C."/>
        </authorList>
    </citation>
    <scope>NUCLEOTIDE SEQUENCE</scope>
    <source>
        <strain evidence="2">JCM 8580</strain>
    </source>
</reference>
<evidence type="ECO:0000313" key="3">
    <source>
        <dbReference type="Proteomes" id="UP000682928"/>
    </source>
</evidence>
<evidence type="ECO:0000259" key="1">
    <source>
        <dbReference type="SMART" id="SM00507"/>
    </source>
</evidence>
<dbReference type="InterPro" id="IPR003615">
    <property type="entry name" value="HNH_nuc"/>
</dbReference>
<dbReference type="EMBL" id="AP024590">
    <property type="protein sequence ID" value="BCU55275.1"/>
    <property type="molecule type" value="Genomic_DNA"/>
</dbReference>
<dbReference type="Gene3D" id="3.30.40.190">
    <property type="match status" value="1"/>
</dbReference>
<proteinExistence type="predicted"/>
<organism evidence="2 3">
    <name type="scientific">Enterobacter kobei</name>
    <dbReference type="NCBI Taxonomy" id="208224"/>
    <lineage>
        <taxon>Bacteria</taxon>
        <taxon>Pseudomonadati</taxon>
        <taxon>Pseudomonadota</taxon>
        <taxon>Gammaproteobacteria</taxon>
        <taxon>Enterobacterales</taxon>
        <taxon>Enterobacteriaceae</taxon>
        <taxon>Enterobacter</taxon>
        <taxon>Enterobacter cloacae complex</taxon>
    </lineage>
</organism>
<dbReference type="CDD" id="cd00085">
    <property type="entry name" value="HNHc"/>
    <property type="match status" value="1"/>
</dbReference>
<dbReference type="RefSeq" id="WP_088218827.1">
    <property type="nucleotide sequence ID" value="NZ_AP024590.1"/>
</dbReference>
<feature type="domain" description="HNH nuclease" evidence="1">
    <location>
        <begin position="246"/>
        <end position="295"/>
    </location>
</feature>
<dbReference type="AlphaFoldDB" id="A0AA86M605"/>
<sequence>MRALLKPVVVRELGVVMFRPGSDLLAHFSRGRMLLENEPERLAGLPSGQIPPAAQPLAEDPMLVPVFENEKVIARAGGMSGLENWLMRGGECQYPHGTYHMENVTAFHHAPGVIRVCWHCDNTLRGQSTERLAGIARANLTQWVIEFVRMALGFDDTHQLTIPELCWWLVRNDLADVIPEELARHALRLPVASIPSVYRESELIPEPAATSIIEEKAKQVLALRIDPESPESFMRRPKRRRWENEKYTRWAKQQPCACCGNQADDPHHIIGYGQGGMGTKAHDLFVIPLCRAHHDELHADMKSFEEKYGTQPELLLKTLDRALAIGVLA</sequence>
<gene>
    <name evidence="2" type="ORF">ENKO_18690</name>
</gene>
<protein>
    <recommendedName>
        <fullName evidence="1">HNH nuclease domain-containing protein</fullName>
    </recommendedName>
</protein>